<name>A0ABY7SZS6_9RHOB</name>
<evidence type="ECO:0000256" key="2">
    <source>
        <dbReference type="HAMAP-Rule" id="MF_00163"/>
    </source>
</evidence>
<keyword evidence="2" id="KW-0408">Iron</keyword>
<proteinExistence type="inferred from homology"/>
<accession>A0ABY7SZS6</accession>
<dbReference type="EMBL" id="CP067134">
    <property type="protein sequence ID" value="WCR12446.1"/>
    <property type="molecule type" value="Genomic_DNA"/>
</dbReference>
<dbReference type="Proteomes" id="UP001218412">
    <property type="component" value="Chromosome"/>
</dbReference>
<feature type="binding site" evidence="2">
    <location>
        <position position="115"/>
    </location>
    <ligand>
        <name>Fe cation</name>
        <dbReference type="ChEBI" id="CHEBI:24875"/>
    </ligand>
</feature>
<evidence type="ECO:0000313" key="4">
    <source>
        <dbReference type="Proteomes" id="UP001218412"/>
    </source>
</evidence>
<dbReference type="PANTHER" id="PTHR10458">
    <property type="entry name" value="PEPTIDE DEFORMYLASE"/>
    <property type="match status" value="1"/>
</dbReference>
<dbReference type="PRINTS" id="PR01576">
    <property type="entry name" value="PDEFORMYLASE"/>
</dbReference>
<gene>
    <name evidence="2" type="primary">def</name>
    <name evidence="3" type="ORF">JHW45_03355</name>
</gene>
<keyword evidence="4" id="KW-1185">Reference proteome</keyword>
<dbReference type="PANTHER" id="PTHR10458:SF22">
    <property type="entry name" value="PEPTIDE DEFORMYLASE"/>
    <property type="match status" value="1"/>
</dbReference>
<dbReference type="InterPro" id="IPR036821">
    <property type="entry name" value="Peptide_deformylase_sf"/>
</dbReference>
<dbReference type="Pfam" id="PF01327">
    <property type="entry name" value="Pep_deformylase"/>
    <property type="match status" value="1"/>
</dbReference>
<feature type="active site" evidence="2">
    <location>
        <position position="158"/>
    </location>
</feature>
<organism evidence="3 4">
    <name type="scientific">Paracoccus stylophorae</name>
    <dbReference type="NCBI Taxonomy" id="659350"/>
    <lineage>
        <taxon>Bacteria</taxon>
        <taxon>Pseudomonadati</taxon>
        <taxon>Pseudomonadota</taxon>
        <taxon>Alphaproteobacteria</taxon>
        <taxon>Rhodobacterales</taxon>
        <taxon>Paracoccaceae</taxon>
        <taxon>Paracoccus</taxon>
    </lineage>
</organism>
<dbReference type="HAMAP" id="MF_00163">
    <property type="entry name" value="Pep_deformylase"/>
    <property type="match status" value="1"/>
</dbReference>
<dbReference type="SUPFAM" id="SSF56420">
    <property type="entry name" value="Peptide deformylase"/>
    <property type="match status" value="1"/>
</dbReference>
<evidence type="ECO:0000313" key="3">
    <source>
        <dbReference type="EMBL" id="WCR12446.1"/>
    </source>
</evidence>
<comment type="catalytic activity">
    <reaction evidence="2">
        <text>N-terminal N-formyl-L-methionyl-[peptide] + H2O = N-terminal L-methionyl-[peptide] + formate</text>
        <dbReference type="Rhea" id="RHEA:24420"/>
        <dbReference type="Rhea" id="RHEA-COMP:10639"/>
        <dbReference type="Rhea" id="RHEA-COMP:10640"/>
        <dbReference type="ChEBI" id="CHEBI:15377"/>
        <dbReference type="ChEBI" id="CHEBI:15740"/>
        <dbReference type="ChEBI" id="CHEBI:49298"/>
        <dbReference type="ChEBI" id="CHEBI:64731"/>
        <dbReference type="EC" id="3.5.1.88"/>
    </reaction>
</comment>
<evidence type="ECO:0000256" key="1">
    <source>
        <dbReference type="ARBA" id="ARBA00010759"/>
    </source>
</evidence>
<protein>
    <recommendedName>
        <fullName evidence="2">Peptide deformylase</fullName>
        <shortName evidence="2">PDF</shortName>
        <ecNumber evidence="2">3.5.1.88</ecNumber>
    </recommendedName>
    <alternativeName>
        <fullName evidence="2">Polypeptide deformylase</fullName>
    </alternativeName>
</protein>
<dbReference type="NCBIfam" id="NF001159">
    <property type="entry name" value="PRK00150.1-3"/>
    <property type="match status" value="1"/>
</dbReference>
<comment type="cofactor">
    <cofactor evidence="2">
        <name>Fe(2+)</name>
        <dbReference type="ChEBI" id="CHEBI:29033"/>
    </cofactor>
    <text evidence="2">Binds 1 Fe(2+) ion.</text>
</comment>
<dbReference type="Gene3D" id="3.90.45.10">
    <property type="entry name" value="Peptide deformylase"/>
    <property type="match status" value="1"/>
</dbReference>
<feature type="binding site" evidence="2">
    <location>
        <position position="157"/>
    </location>
    <ligand>
        <name>Fe cation</name>
        <dbReference type="ChEBI" id="CHEBI:24875"/>
    </ligand>
</feature>
<reference evidence="3 4" key="1">
    <citation type="submission" date="2021-01" db="EMBL/GenBank/DDBJ databases">
        <title>Biogeographic distribution of Paracoccus.</title>
        <authorList>
            <person name="Hollensteiner J."/>
            <person name="Leineberger J."/>
            <person name="Brinkhoff T."/>
            <person name="Daniel R."/>
        </authorList>
    </citation>
    <scope>NUCLEOTIDE SEQUENCE [LARGE SCALE GENOMIC DNA]</scope>
    <source>
        <strain evidence="3 4">LMG25392</strain>
    </source>
</reference>
<dbReference type="CDD" id="cd00487">
    <property type="entry name" value="Pep_deformylase"/>
    <property type="match status" value="1"/>
</dbReference>
<dbReference type="EC" id="3.5.1.88" evidence="2"/>
<sequence>MRDAHPAGPARPALPAALTGGAVRPILIHPDPVLRDISRPAGEMSGPELRDLARDLVATMYRAGGRGLAAVQIGVLRRVFVMDAGWKEGAARPLVMLDPRIVRRSDRVAPGEELCLSIPGRPVTVTRPAEVEVIWFDLDGRRQRASLDGAAARVAQHEADHLDGRLIVDLA</sequence>
<keyword evidence="2" id="KW-0479">Metal-binding</keyword>
<feature type="binding site" evidence="2">
    <location>
        <position position="161"/>
    </location>
    <ligand>
        <name>Fe cation</name>
        <dbReference type="ChEBI" id="CHEBI:24875"/>
    </ligand>
</feature>
<keyword evidence="2" id="KW-0378">Hydrolase</keyword>
<keyword evidence="2" id="KW-0648">Protein biosynthesis</keyword>
<comment type="function">
    <text evidence="2">Removes the formyl group from the N-terminal Met of newly synthesized proteins. Requires at least a dipeptide for an efficient rate of reaction. N-terminal L-methionine is a prerequisite for activity but the enzyme has broad specificity at other positions.</text>
</comment>
<dbReference type="InterPro" id="IPR023635">
    <property type="entry name" value="Peptide_deformylase"/>
</dbReference>
<dbReference type="PIRSF" id="PIRSF004749">
    <property type="entry name" value="Pep_def"/>
    <property type="match status" value="1"/>
</dbReference>
<comment type="similarity">
    <text evidence="1 2">Belongs to the polypeptide deformylase family.</text>
</comment>